<keyword evidence="1" id="KW-0472">Membrane</keyword>
<protein>
    <submittedName>
        <fullName evidence="2">Uncharacterized protein</fullName>
    </submittedName>
</protein>
<dbReference type="EMBL" id="JACTNZ010000001">
    <property type="protein sequence ID" value="KAG5564825.1"/>
    <property type="molecule type" value="Genomic_DNA"/>
</dbReference>
<accession>A0AAV6LJD8</accession>
<comment type="caution">
    <text evidence="2">The sequence shown here is derived from an EMBL/GenBank/DDBJ whole genome shotgun (WGS) entry which is preliminary data.</text>
</comment>
<sequence>MASIAAGISKVLEALVGSGKGSRNKWDELPVESVAASVEIDKKLLQKYFMKHPHENLAVFADKVWHVKCGHFFCHSYPHLLAVCNLQKGLWTSSYNWLLFQTENKYNPCMFMEMLFEDDRVSSKLISANFILWAIIGVKTLSTDSIALSKGMPVKEVIISFFILMEQSKATRQLCLNSCLFIVFLFFVLFV</sequence>
<name>A0AAV6LJD8_9ERIC</name>
<keyword evidence="1" id="KW-0812">Transmembrane</keyword>
<evidence type="ECO:0000313" key="2">
    <source>
        <dbReference type="EMBL" id="KAG5564825.1"/>
    </source>
</evidence>
<feature type="transmembrane region" description="Helical" evidence="1">
    <location>
        <begin position="174"/>
        <end position="190"/>
    </location>
</feature>
<evidence type="ECO:0000256" key="1">
    <source>
        <dbReference type="SAM" id="Phobius"/>
    </source>
</evidence>
<evidence type="ECO:0000313" key="3">
    <source>
        <dbReference type="Proteomes" id="UP000823749"/>
    </source>
</evidence>
<dbReference type="Proteomes" id="UP000823749">
    <property type="component" value="Chromosome 1"/>
</dbReference>
<keyword evidence="3" id="KW-1185">Reference proteome</keyword>
<keyword evidence="1" id="KW-1133">Transmembrane helix</keyword>
<dbReference type="AlphaFoldDB" id="A0AAV6LJD8"/>
<gene>
    <name evidence="2" type="ORF">RHGRI_000878</name>
</gene>
<proteinExistence type="predicted"/>
<organism evidence="2 3">
    <name type="scientific">Rhododendron griersonianum</name>
    <dbReference type="NCBI Taxonomy" id="479676"/>
    <lineage>
        <taxon>Eukaryota</taxon>
        <taxon>Viridiplantae</taxon>
        <taxon>Streptophyta</taxon>
        <taxon>Embryophyta</taxon>
        <taxon>Tracheophyta</taxon>
        <taxon>Spermatophyta</taxon>
        <taxon>Magnoliopsida</taxon>
        <taxon>eudicotyledons</taxon>
        <taxon>Gunneridae</taxon>
        <taxon>Pentapetalae</taxon>
        <taxon>asterids</taxon>
        <taxon>Ericales</taxon>
        <taxon>Ericaceae</taxon>
        <taxon>Ericoideae</taxon>
        <taxon>Rhodoreae</taxon>
        <taxon>Rhododendron</taxon>
    </lineage>
</organism>
<reference evidence="2" key="1">
    <citation type="submission" date="2020-08" db="EMBL/GenBank/DDBJ databases">
        <title>Plant Genome Project.</title>
        <authorList>
            <person name="Zhang R.-G."/>
        </authorList>
    </citation>
    <scope>NUCLEOTIDE SEQUENCE</scope>
    <source>
        <strain evidence="2">WSP0</strain>
        <tissue evidence="2">Leaf</tissue>
    </source>
</reference>